<reference evidence="6 7" key="1">
    <citation type="submission" date="2017-05" db="EMBL/GenBank/DDBJ databases">
        <title>Complete and WGS of Bordetella genogroups.</title>
        <authorList>
            <person name="Spilker T."/>
            <person name="LiPuma J."/>
        </authorList>
    </citation>
    <scope>NUCLEOTIDE SEQUENCE [LARGE SCALE GENOMIC DNA]</scope>
    <source>
        <strain evidence="6 7">AU9919</strain>
    </source>
</reference>
<dbReference type="PANTHER" id="PTHR30537:SF5">
    <property type="entry name" value="HTH-TYPE TRANSCRIPTIONAL ACTIVATOR TTDR-RELATED"/>
    <property type="match status" value="1"/>
</dbReference>
<dbReference type="InterPro" id="IPR058163">
    <property type="entry name" value="LysR-type_TF_proteobact-type"/>
</dbReference>
<dbReference type="AlphaFoldDB" id="A0A261V0W0"/>
<keyword evidence="2" id="KW-0805">Transcription regulation</keyword>
<gene>
    <name evidence="6" type="ORF">CAL20_01735</name>
</gene>
<sequence length="319" mass="35625">MEKGISLNDIWYFVEVAKRGSFSATAAALDMPVATLSRRISELEKNLGYALFLRTTRKVSLTDLGTRYFDECVSQIEGILNAHEKVKTYLESPEGKLRVSIMPGLAPLLPGVSEELHERFPKISCDFDLSSSTKINDLSGMDLYIRAGRQEDSPLIQKPLVNFRLILVASHDYLQRMGHPETPAELQHHAHICMHGTDTWELRRGTEIETVRLSPKFSSNQILLNLQLAGRDLGITPVPYPFSGNQLLQSYRLERVLPDWELSSAMLYALFESRVISAKATAFLDILVKHLQAHFSLGSESVPPSAVWSEWANGGNTGG</sequence>
<dbReference type="SUPFAM" id="SSF53850">
    <property type="entry name" value="Periplasmic binding protein-like II"/>
    <property type="match status" value="1"/>
</dbReference>
<feature type="domain" description="HTH lysR-type" evidence="5">
    <location>
        <begin position="5"/>
        <end position="62"/>
    </location>
</feature>
<evidence type="ECO:0000256" key="4">
    <source>
        <dbReference type="ARBA" id="ARBA00023163"/>
    </source>
</evidence>
<comment type="caution">
    <text evidence="6">The sequence shown here is derived from an EMBL/GenBank/DDBJ whole genome shotgun (WGS) entry which is preliminary data.</text>
</comment>
<dbReference type="InterPro" id="IPR036390">
    <property type="entry name" value="WH_DNA-bd_sf"/>
</dbReference>
<dbReference type="InterPro" id="IPR000847">
    <property type="entry name" value="LysR_HTH_N"/>
</dbReference>
<dbReference type="FunFam" id="1.10.10.10:FF:000001">
    <property type="entry name" value="LysR family transcriptional regulator"/>
    <property type="match status" value="1"/>
</dbReference>
<keyword evidence="3" id="KW-0238">DNA-binding</keyword>
<dbReference type="GO" id="GO:0003700">
    <property type="term" value="F:DNA-binding transcription factor activity"/>
    <property type="evidence" value="ECO:0007669"/>
    <property type="project" value="InterPro"/>
</dbReference>
<evidence type="ECO:0000256" key="1">
    <source>
        <dbReference type="ARBA" id="ARBA00009437"/>
    </source>
</evidence>
<evidence type="ECO:0000256" key="2">
    <source>
        <dbReference type="ARBA" id="ARBA00023015"/>
    </source>
</evidence>
<dbReference type="GO" id="GO:0006351">
    <property type="term" value="P:DNA-templated transcription"/>
    <property type="evidence" value="ECO:0007669"/>
    <property type="project" value="TreeGrafter"/>
</dbReference>
<dbReference type="Pfam" id="PF00126">
    <property type="entry name" value="HTH_1"/>
    <property type="match status" value="1"/>
</dbReference>
<dbReference type="PANTHER" id="PTHR30537">
    <property type="entry name" value="HTH-TYPE TRANSCRIPTIONAL REGULATOR"/>
    <property type="match status" value="1"/>
</dbReference>
<dbReference type="InterPro" id="IPR005119">
    <property type="entry name" value="LysR_subst-bd"/>
</dbReference>
<dbReference type="InterPro" id="IPR036388">
    <property type="entry name" value="WH-like_DNA-bd_sf"/>
</dbReference>
<evidence type="ECO:0000256" key="3">
    <source>
        <dbReference type="ARBA" id="ARBA00023125"/>
    </source>
</evidence>
<dbReference type="PROSITE" id="PS50931">
    <property type="entry name" value="HTH_LYSR"/>
    <property type="match status" value="1"/>
</dbReference>
<accession>A0A261V0W0</accession>
<proteinExistence type="inferred from homology"/>
<evidence type="ECO:0000259" key="5">
    <source>
        <dbReference type="PROSITE" id="PS50931"/>
    </source>
</evidence>
<comment type="similarity">
    <text evidence="1">Belongs to the LysR transcriptional regulatory family.</text>
</comment>
<name>A0A261V0W0_9BORD</name>
<dbReference type="GO" id="GO:0043565">
    <property type="term" value="F:sequence-specific DNA binding"/>
    <property type="evidence" value="ECO:0007669"/>
    <property type="project" value="TreeGrafter"/>
</dbReference>
<evidence type="ECO:0000313" key="6">
    <source>
        <dbReference type="EMBL" id="OZI67786.1"/>
    </source>
</evidence>
<keyword evidence="7" id="KW-1185">Reference proteome</keyword>
<dbReference type="RefSeq" id="WP_094837022.1">
    <property type="nucleotide sequence ID" value="NZ_NEVQ01000001.1"/>
</dbReference>
<dbReference type="EMBL" id="NEVQ01000001">
    <property type="protein sequence ID" value="OZI67786.1"/>
    <property type="molecule type" value="Genomic_DNA"/>
</dbReference>
<dbReference type="Gene3D" id="1.10.10.10">
    <property type="entry name" value="Winged helix-like DNA-binding domain superfamily/Winged helix DNA-binding domain"/>
    <property type="match status" value="1"/>
</dbReference>
<dbReference type="Pfam" id="PF03466">
    <property type="entry name" value="LysR_substrate"/>
    <property type="match status" value="1"/>
</dbReference>
<dbReference type="CDD" id="cd08422">
    <property type="entry name" value="PBP2_CrgA_like"/>
    <property type="match status" value="1"/>
</dbReference>
<organism evidence="6 7">
    <name type="scientific">Bordetella genomosp. 4</name>
    <dbReference type="NCBI Taxonomy" id="463044"/>
    <lineage>
        <taxon>Bacteria</taxon>
        <taxon>Pseudomonadati</taxon>
        <taxon>Pseudomonadota</taxon>
        <taxon>Betaproteobacteria</taxon>
        <taxon>Burkholderiales</taxon>
        <taxon>Alcaligenaceae</taxon>
        <taxon>Bordetella</taxon>
    </lineage>
</organism>
<dbReference type="SUPFAM" id="SSF46785">
    <property type="entry name" value="Winged helix' DNA-binding domain"/>
    <property type="match status" value="1"/>
</dbReference>
<dbReference type="Proteomes" id="UP000216885">
    <property type="component" value="Unassembled WGS sequence"/>
</dbReference>
<evidence type="ECO:0000313" key="7">
    <source>
        <dbReference type="Proteomes" id="UP000216885"/>
    </source>
</evidence>
<keyword evidence="4" id="KW-0804">Transcription</keyword>
<protein>
    <recommendedName>
        <fullName evidence="5">HTH lysR-type domain-containing protein</fullName>
    </recommendedName>
</protein>
<dbReference type="Gene3D" id="3.40.190.290">
    <property type="match status" value="1"/>
</dbReference>